<evidence type="ECO:0000259" key="2">
    <source>
        <dbReference type="Pfam" id="PF13280"/>
    </source>
</evidence>
<protein>
    <recommendedName>
        <fullName evidence="6">DNA-binding transcriptional regulator</fullName>
    </recommendedName>
</protein>
<dbReference type="InterPro" id="IPR036390">
    <property type="entry name" value="WH_DNA-bd_sf"/>
</dbReference>
<comment type="caution">
    <text evidence="4">The sequence shown here is derived from an EMBL/GenBank/DDBJ whole genome shotgun (WGS) entry which is preliminary data.</text>
</comment>
<feature type="domain" description="Helix-turn-helix type 11" evidence="1">
    <location>
        <begin position="21"/>
        <end position="71"/>
    </location>
</feature>
<gene>
    <name evidence="4" type="ORF">CRI93_09580</name>
</gene>
<accession>A0A2H3P4E1</accession>
<evidence type="ECO:0008006" key="6">
    <source>
        <dbReference type="Google" id="ProtNLM"/>
    </source>
</evidence>
<dbReference type="PANTHER" id="PTHR34580:SF3">
    <property type="entry name" value="PROTEIN PAFB"/>
    <property type="match status" value="1"/>
</dbReference>
<dbReference type="InterPro" id="IPR057727">
    <property type="entry name" value="WCX_dom"/>
</dbReference>
<dbReference type="RefSeq" id="WP_098062415.1">
    <property type="nucleotide sequence ID" value="NZ_PDEP01000008.1"/>
</dbReference>
<dbReference type="InterPro" id="IPR013196">
    <property type="entry name" value="HTH_11"/>
</dbReference>
<dbReference type="InterPro" id="IPR036388">
    <property type="entry name" value="WH-like_DNA-bd_sf"/>
</dbReference>
<dbReference type="EMBL" id="PDEP01000008">
    <property type="protein sequence ID" value="PEN06522.1"/>
    <property type="molecule type" value="Genomic_DNA"/>
</dbReference>
<dbReference type="AlphaFoldDB" id="A0A2H3P4E1"/>
<evidence type="ECO:0000313" key="5">
    <source>
        <dbReference type="Proteomes" id="UP000221024"/>
    </source>
</evidence>
<feature type="domain" description="WYL" evidence="2">
    <location>
        <begin position="152"/>
        <end position="216"/>
    </location>
</feature>
<reference evidence="4 5" key="1">
    <citation type="submission" date="2017-10" db="EMBL/GenBank/DDBJ databases">
        <title>Draft genome of Longimonas halophila.</title>
        <authorList>
            <person name="Goh K.M."/>
            <person name="Shamsir M.S."/>
            <person name="Lim S.W."/>
        </authorList>
    </citation>
    <scope>NUCLEOTIDE SEQUENCE [LARGE SCALE GENOMIC DNA]</scope>
    <source>
        <strain evidence="4 5">KCTC 42399</strain>
    </source>
</reference>
<dbReference type="Pfam" id="PF25583">
    <property type="entry name" value="WCX"/>
    <property type="match status" value="1"/>
</dbReference>
<organism evidence="4 5">
    <name type="scientific">Longimonas halophila</name>
    <dbReference type="NCBI Taxonomy" id="1469170"/>
    <lineage>
        <taxon>Bacteria</taxon>
        <taxon>Pseudomonadati</taxon>
        <taxon>Rhodothermota</taxon>
        <taxon>Rhodothermia</taxon>
        <taxon>Rhodothermales</taxon>
        <taxon>Salisaetaceae</taxon>
        <taxon>Longimonas</taxon>
    </lineage>
</organism>
<dbReference type="Gene3D" id="1.10.10.10">
    <property type="entry name" value="Winged helix-like DNA-binding domain superfamily/Winged helix DNA-binding domain"/>
    <property type="match status" value="1"/>
</dbReference>
<dbReference type="PANTHER" id="PTHR34580">
    <property type="match status" value="1"/>
</dbReference>
<dbReference type="Pfam" id="PF13280">
    <property type="entry name" value="WYL"/>
    <property type="match status" value="1"/>
</dbReference>
<evidence type="ECO:0000259" key="3">
    <source>
        <dbReference type="Pfam" id="PF25583"/>
    </source>
</evidence>
<name>A0A2H3P4E1_9BACT</name>
<dbReference type="InterPro" id="IPR026881">
    <property type="entry name" value="WYL_dom"/>
</dbReference>
<evidence type="ECO:0000313" key="4">
    <source>
        <dbReference type="EMBL" id="PEN06522.1"/>
    </source>
</evidence>
<dbReference type="PROSITE" id="PS52050">
    <property type="entry name" value="WYL"/>
    <property type="match status" value="1"/>
</dbReference>
<feature type="domain" description="WCX" evidence="3">
    <location>
        <begin position="241"/>
        <end position="316"/>
    </location>
</feature>
<dbReference type="Proteomes" id="UP000221024">
    <property type="component" value="Unassembled WGS sequence"/>
</dbReference>
<dbReference type="OrthoDB" id="9815009at2"/>
<proteinExistence type="predicted"/>
<sequence length="327" mass="36045">MIRRLFRNALALVESTDRWPAILALLSADRWVRAEDVAPQLGISPRTVYREMQRLMDAGAPVEAAPGYGYRLDAERMRSVHNLTDDERVALTVGAAWGAAQLSGRWQAAAHSVQADLQATLPKAMQRRAASLTETHVRGPAQPAPPRDTVAHRLQDAIGAEQTVRLERGNEADENAESVLLNPYALVRAGTAWQVVGYVHQTERVQHIALSTITDLHTTDTTFERPPGYRSTARRTASPERTVHVRFDTKVAEAVTAPAVATVVEREATLQGVRMTLRVAHERDLVPWLLSWGAEVYVEAPTALRNQLVAVAQRIAEQYPAAPTLLS</sequence>
<evidence type="ECO:0000259" key="1">
    <source>
        <dbReference type="Pfam" id="PF08279"/>
    </source>
</evidence>
<dbReference type="InterPro" id="IPR051534">
    <property type="entry name" value="CBASS_pafABC_assoc_protein"/>
</dbReference>
<dbReference type="Pfam" id="PF08279">
    <property type="entry name" value="HTH_11"/>
    <property type="match status" value="1"/>
</dbReference>
<keyword evidence="5" id="KW-1185">Reference proteome</keyword>
<dbReference type="SUPFAM" id="SSF46785">
    <property type="entry name" value="Winged helix' DNA-binding domain"/>
    <property type="match status" value="1"/>
</dbReference>